<protein>
    <submittedName>
        <fullName evidence="2">Uncharacterized protein</fullName>
    </submittedName>
</protein>
<evidence type="ECO:0000256" key="1">
    <source>
        <dbReference type="SAM" id="Phobius"/>
    </source>
</evidence>
<keyword evidence="3" id="KW-1185">Reference proteome</keyword>
<feature type="transmembrane region" description="Helical" evidence="1">
    <location>
        <begin position="20"/>
        <end position="41"/>
    </location>
</feature>
<keyword evidence="1" id="KW-0472">Membrane</keyword>
<dbReference type="Proteomes" id="UP000279601">
    <property type="component" value="Segment"/>
</dbReference>
<dbReference type="RefSeq" id="YP_010091890.1">
    <property type="nucleotide sequence ID" value="NC_055726.1"/>
</dbReference>
<dbReference type="InterPro" id="IPR055672">
    <property type="entry name" value="DUF7248"/>
</dbReference>
<dbReference type="KEGG" id="vg:65109423"/>
<organism evidence="2 3">
    <name type="scientific">Cronobacter phage Pet-CM3-4</name>
    <dbReference type="NCBI Taxonomy" id="1892569"/>
    <lineage>
        <taxon>Viruses</taxon>
        <taxon>Duplodnaviria</taxon>
        <taxon>Heunggongvirae</taxon>
        <taxon>Uroviricota</taxon>
        <taxon>Caudoviricetes</taxon>
        <taxon>Pantevenvirales</taxon>
        <taxon>Straboviridae</taxon>
        <taxon>Tevenvirinae</taxon>
        <taxon>Karamvirus</taxon>
        <taxon>Karamvirus petcm34</taxon>
    </lineage>
</organism>
<dbReference type="GeneID" id="65109423"/>
<dbReference type="Pfam" id="PF23906">
    <property type="entry name" value="DUF7248"/>
    <property type="match status" value="1"/>
</dbReference>
<keyword evidence="1" id="KW-0812">Transmembrane</keyword>
<sequence>MRRKTTFGSRMDKMEKIFWIFFSVVVVLIVAGIGFSIWATIEIVQAVQADGLKSVVEVLWNGAQQGTEL</sequence>
<name>A0A1D3RLD1_9CAUD</name>
<dbReference type="EMBL" id="LT614807">
    <property type="protein sequence ID" value="SCN45968.1"/>
    <property type="molecule type" value="Genomic_DNA"/>
</dbReference>
<evidence type="ECO:0000313" key="3">
    <source>
        <dbReference type="Proteomes" id="UP000279601"/>
    </source>
</evidence>
<keyword evidence="1" id="KW-1133">Transmembrane helix</keyword>
<accession>A0A1D3RLD1</accession>
<proteinExistence type="predicted"/>
<evidence type="ECO:0000313" key="2">
    <source>
        <dbReference type="EMBL" id="SCN45968.1"/>
    </source>
</evidence>
<reference evidence="3" key="1">
    <citation type="submission" date="2016-09" db="EMBL/GenBank/DDBJ databases">
        <authorList>
            <person name="Kajsik M."/>
        </authorList>
    </citation>
    <scope>NUCLEOTIDE SEQUENCE [LARGE SCALE GENOMIC DNA]</scope>
</reference>